<gene>
    <name evidence="3" type="ORF">VVD49_05130</name>
</gene>
<evidence type="ECO:0000313" key="3">
    <source>
        <dbReference type="EMBL" id="MEC5385095.1"/>
    </source>
</evidence>
<organism evidence="3 4">
    <name type="scientific">Uliginosibacterium silvisoli</name>
    <dbReference type="NCBI Taxonomy" id="3114758"/>
    <lineage>
        <taxon>Bacteria</taxon>
        <taxon>Pseudomonadati</taxon>
        <taxon>Pseudomonadota</taxon>
        <taxon>Betaproteobacteria</taxon>
        <taxon>Rhodocyclales</taxon>
        <taxon>Zoogloeaceae</taxon>
        <taxon>Uliginosibacterium</taxon>
    </lineage>
</organism>
<dbReference type="Proteomes" id="UP001331561">
    <property type="component" value="Unassembled WGS sequence"/>
</dbReference>
<accession>A0ABU6K227</accession>
<dbReference type="Pfam" id="PF02321">
    <property type="entry name" value="OEP"/>
    <property type="match status" value="2"/>
</dbReference>
<dbReference type="PANTHER" id="PTHR30203:SF24">
    <property type="entry name" value="BLR4935 PROTEIN"/>
    <property type="match status" value="1"/>
</dbReference>
<dbReference type="PANTHER" id="PTHR30203">
    <property type="entry name" value="OUTER MEMBRANE CATION EFFLUX PROTEIN"/>
    <property type="match status" value="1"/>
</dbReference>
<evidence type="ECO:0000313" key="4">
    <source>
        <dbReference type="Proteomes" id="UP001331561"/>
    </source>
</evidence>
<dbReference type="InterPro" id="IPR010131">
    <property type="entry name" value="MdtP/NodT-like"/>
</dbReference>
<proteinExistence type="inferred from homology"/>
<dbReference type="EMBL" id="JAYXHS010000001">
    <property type="protein sequence ID" value="MEC5385095.1"/>
    <property type="molecule type" value="Genomic_DNA"/>
</dbReference>
<dbReference type="RefSeq" id="WP_327598059.1">
    <property type="nucleotide sequence ID" value="NZ_JAYXHS010000001.1"/>
</dbReference>
<keyword evidence="2" id="KW-0732">Signal</keyword>
<protein>
    <submittedName>
        <fullName evidence="3">TolC family protein</fullName>
    </submittedName>
</protein>
<feature type="chain" id="PRO_5047298947" evidence="2">
    <location>
        <begin position="28"/>
        <end position="458"/>
    </location>
</feature>
<comment type="similarity">
    <text evidence="1">Belongs to the outer membrane factor (OMF) (TC 1.B.17) family.</text>
</comment>
<dbReference type="Gene3D" id="1.20.1600.10">
    <property type="entry name" value="Outer membrane efflux proteins (OEP)"/>
    <property type="match status" value="1"/>
</dbReference>
<sequence length="458" mass="49362">MRLFQRNVLACLLGTAAVSVCLRPAFAEHPTDRLVVANVPLDLSLKPSAVSPSVVRGAALTEREAMQRALAHSPWLRAAGREVEAANGAVDQGGARPNPELSYEMEDTRKASRTNTVILSQPLELGGKRAARISAAERGRDVASAQLSVRRAELRAQVQAGFREILAAQESLHQGDESLALAQRATQAAARRVQAGSASPQEATRARLEESGARLARAQAEAALGAARDRLAALWGIAQADFTRVEGRFDELPLVPTREALLSRLDNAPALAVANNEATRRQALTQVEQSRRYPDLNVSVGVKRDAEVGRNQAVLGVSIPLPLFDSNRGNLREALARREQALDELAVTRASVSAELMQARDRLLLSRLEADSLTNESLPGAQSALDAATRGYELGKFGFLDVLDAQRSLFQLKTQRLRAWIEAHKAAGDIARLLGDETDAETITNTSSIAGQTPDRKP</sequence>
<name>A0ABU6K227_9RHOO</name>
<keyword evidence="4" id="KW-1185">Reference proteome</keyword>
<dbReference type="InterPro" id="IPR003423">
    <property type="entry name" value="OMP_efflux"/>
</dbReference>
<evidence type="ECO:0000256" key="1">
    <source>
        <dbReference type="ARBA" id="ARBA00007613"/>
    </source>
</evidence>
<feature type="signal peptide" evidence="2">
    <location>
        <begin position="1"/>
        <end position="27"/>
    </location>
</feature>
<comment type="caution">
    <text evidence="3">The sequence shown here is derived from an EMBL/GenBank/DDBJ whole genome shotgun (WGS) entry which is preliminary data.</text>
</comment>
<evidence type="ECO:0000256" key="2">
    <source>
        <dbReference type="SAM" id="SignalP"/>
    </source>
</evidence>
<dbReference type="SUPFAM" id="SSF56954">
    <property type="entry name" value="Outer membrane efflux proteins (OEP)"/>
    <property type="match status" value="1"/>
</dbReference>
<reference evidence="3 4" key="1">
    <citation type="submission" date="2024-01" db="EMBL/GenBank/DDBJ databases">
        <title>Uliginosibacterium soil sp. nov.</title>
        <authorList>
            <person name="Lv Y."/>
        </authorList>
    </citation>
    <scope>NUCLEOTIDE SEQUENCE [LARGE SCALE GENOMIC DNA]</scope>
    <source>
        <strain evidence="3 4">H3</strain>
    </source>
</reference>